<reference evidence="2" key="1">
    <citation type="submission" date="2016-10" db="EMBL/GenBank/DDBJ databases">
        <authorList>
            <person name="Varghese N."/>
            <person name="Submissions S."/>
        </authorList>
    </citation>
    <scope>NUCLEOTIDE SEQUENCE [LARGE SCALE GENOMIC DNA]</scope>
    <source>
        <strain evidence="2">CCTCC 2012022</strain>
    </source>
</reference>
<dbReference type="STRING" id="1245526.SAMN05216580_2319"/>
<proteinExistence type="predicted"/>
<sequence>MSKSFMAGEALYRAFRGQGRVLVDVQALEHSILSGEAGSALYRLMSESADYNTDGKAIALYQRALAGWVLQGGSGGEEAAVVAPLPISLQPPTDSALRRAGRLLAMVHELHKAGYQRLRISAGMSPTGMHWRCHITSADNVQLDGWDLVQWGEEVVTYSSADDHYFGWQDSAGKSARQLAQLFIERFPELARKGVGQDRAYAGWFVSMLGNAENGRFPVFFADYLLSPTEEEMPPPPCGYRHAWSAVDGRVANADLRLEHLPPPEARWDELEVFCLTYDGYAGGQKSISQCMAQAAQVASSRLAEASLDDLRTTLFIRQRDIRNNHPIPPSDDDLRLMHAIVEQIRSRLSRG</sequence>
<dbReference type="Proteomes" id="UP000243063">
    <property type="component" value="Chromosome I"/>
</dbReference>
<evidence type="ECO:0000313" key="2">
    <source>
        <dbReference type="Proteomes" id="UP000243063"/>
    </source>
</evidence>
<name>A0A1H2HGL1_9GAMM</name>
<organism evidence="1 2">
    <name type="scientific">Geopseudomonas guangdongensis</name>
    <dbReference type="NCBI Taxonomy" id="1245526"/>
    <lineage>
        <taxon>Bacteria</taxon>
        <taxon>Pseudomonadati</taxon>
        <taxon>Pseudomonadota</taxon>
        <taxon>Gammaproteobacteria</taxon>
        <taxon>Pseudomonadales</taxon>
        <taxon>Pseudomonadaceae</taxon>
        <taxon>Geopseudomonas</taxon>
    </lineage>
</organism>
<gene>
    <name evidence="1" type="ORF">SAMN05216580_2319</name>
</gene>
<keyword evidence="2" id="KW-1185">Reference proteome</keyword>
<protein>
    <submittedName>
        <fullName evidence="1">Uncharacterized protein</fullName>
    </submittedName>
</protein>
<dbReference type="RefSeq" id="WP_090214596.1">
    <property type="nucleotide sequence ID" value="NZ_LT629780.1"/>
</dbReference>
<accession>A0A1H2HGL1</accession>
<dbReference type="OrthoDB" id="6379714at2"/>
<evidence type="ECO:0000313" key="1">
    <source>
        <dbReference type="EMBL" id="SDU30963.1"/>
    </source>
</evidence>
<dbReference type="AlphaFoldDB" id="A0A1H2HGL1"/>
<dbReference type="EMBL" id="LT629780">
    <property type="protein sequence ID" value="SDU30963.1"/>
    <property type="molecule type" value="Genomic_DNA"/>
</dbReference>